<dbReference type="SUPFAM" id="SSF53098">
    <property type="entry name" value="Ribonuclease H-like"/>
    <property type="match status" value="1"/>
</dbReference>
<dbReference type="Pfam" id="PF01609">
    <property type="entry name" value="DDE_Tnp_1"/>
    <property type="match status" value="1"/>
</dbReference>
<dbReference type="PANTHER" id="PTHR33258">
    <property type="entry name" value="TRANSPOSASE INSL FOR INSERTION SEQUENCE ELEMENT IS186A-RELATED"/>
    <property type="match status" value="1"/>
</dbReference>
<proteinExistence type="inferred from homology"/>
<evidence type="ECO:0000256" key="4">
    <source>
        <dbReference type="ARBA" id="ARBA00023172"/>
    </source>
</evidence>
<evidence type="ECO:0000256" key="2">
    <source>
        <dbReference type="ARBA" id="ARBA00022578"/>
    </source>
</evidence>
<feature type="domain" description="Transposase IS4-like" evidence="5">
    <location>
        <begin position="58"/>
        <end position="284"/>
    </location>
</feature>
<protein>
    <submittedName>
        <fullName evidence="6">IS4 family transposase</fullName>
    </submittedName>
</protein>
<comment type="similarity">
    <text evidence="1">Belongs to the transposase 11 family.</text>
</comment>
<evidence type="ECO:0000313" key="7">
    <source>
        <dbReference type="Proteomes" id="UP001168528"/>
    </source>
</evidence>
<dbReference type="Proteomes" id="UP001168528">
    <property type="component" value="Unassembled WGS sequence"/>
</dbReference>
<evidence type="ECO:0000313" key="6">
    <source>
        <dbReference type="EMBL" id="MDO1451757.1"/>
    </source>
</evidence>
<dbReference type="PANTHER" id="PTHR33258:SF1">
    <property type="entry name" value="TRANSPOSASE INSL FOR INSERTION SEQUENCE ELEMENT IS186A-RELATED"/>
    <property type="match status" value="1"/>
</dbReference>
<gene>
    <name evidence="6" type="ORF">Q0590_36120</name>
</gene>
<evidence type="ECO:0000256" key="1">
    <source>
        <dbReference type="ARBA" id="ARBA00010075"/>
    </source>
</evidence>
<sequence>MQVELNQYFDALSLSPPTKVAFSKARRKLKVEFFEHFFSLLVEQFYQKAPIKRFKGYRLWACDGSVVKLPDNADTQTIGTHKNQHLTVASVKLLCYFDLLNKIIARLWLKNKRIGEIRLVEPYIQELPKDVLSIYDRNFGAHIIVFLHRHYGSPCLIRMKTKEGFHQIRHFLESGLKETLVTETLQERAWRELRKTGLPKSKYHTLTYRLIRVELSTGETEVLLTTLLSPAFTVSDFAWLYGKRWGVETCFDQVKNIFKAPIFSGYSALACKQDLWSVAIMFNLQTILMLAAQPLLKERCKHRKYLYQINRNVSLDSLKRGLAALFISGWRSLLEKLSFLLHRFLESLEQIIEVEPRPRKPKMSRLHARHQTEFNYKAAI</sequence>
<evidence type="ECO:0000259" key="5">
    <source>
        <dbReference type="Pfam" id="PF01609"/>
    </source>
</evidence>
<dbReference type="InterPro" id="IPR012337">
    <property type="entry name" value="RNaseH-like_sf"/>
</dbReference>
<name>A0ABT8RI25_9BACT</name>
<organism evidence="6 7">
    <name type="scientific">Rhodocytophaga aerolata</name>
    <dbReference type="NCBI Taxonomy" id="455078"/>
    <lineage>
        <taxon>Bacteria</taxon>
        <taxon>Pseudomonadati</taxon>
        <taxon>Bacteroidota</taxon>
        <taxon>Cytophagia</taxon>
        <taxon>Cytophagales</taxon>
        <taxon>Rhodocytophagaceae</taxon>
        <taxon>Rhodocytophaga</taxon>
    </lineage>
</organism>
<dbReference type="EMBL" id="JAUKPO010000088">
    <property type="protein sequence ID" value="MDO1451757.1"/>
    <property type="molecule type" value="Genomic_DNA"/>
</dbReference>
<evidence type="ECO:0000256" key="3">
    <source>
        <dbReference type="ARBA" id="ARBA00023125"/>
    </source>
</evidence>
<keyword evidence="3" id="KW-0238">DNA-binding</keyword>
<dbReference type="InterPro" id="IPR002559">
    <property type="entry name" value="Transposase_11"/>
</dbReference>
<keyword evidence="7" id="KW-1185">Reference proteome</keyword>
<keyword evidence="2" id="KW-0815">Transposition</keyword>
<keyword evidence="4" id="KW-0233">DNA recombination</keyword>
<reference evidence="6" key="1">
    <citation type="submission" date="2023-07" db="EMBL/GenBank/DDBJ databases">
        <title>The genome sequence of Rhodocytophaga aerolata KACC 12507.</title>
        <authorList>
            <person name="Zhang X."/>
        </authorList>
    </citation>
    <scope>NUCLEOTIDE SEQUENCE</scope>
    <source>
        <strain evidence="6">KACC 12507</strain>
    </source>
</reference>
<dbReference type="InterPro" id="IPR047952">
    <property type="entry name" value="Transpos_IS4"/>
</dbReference>
<dbReference type="RefSeq" id="WP_302042554.1">
    <property type="nucleotide sequence ID" value="NZ_JAUKPO010000088.1"/>
</dbReference>
<comment type="caution">
    <text evidence="6">The sequence shown here is derived from an EMBL/GenBank/DDBJ whole genome shotgun (WGS) entry which is preliminary data.</text>
</comment>
<accession>A0ABT8RI25</accession>
<dbReference type="NCBIfam" id="NF033592">
    <property type="entry name" value="transpos_IS4_1"/>
    <property type="match status" value="1"/>
</dbReference>